<keyword evidence="12" id="KW-1185">Reference proteome</keyword>
<evidence type="ECO:0000313" key="12">
    <source>
        <dbReference type="Proteomes" id="UP000578697"/>
    </source>
</evidence>
<evidence type="ECO:0000256" key="3">
    <source>
        <dbReference type="ARBA" id="ARBA00022540"/>
    </source>
</evidence>
<dbReference type="GO" id="GO:0043022">
    <property type="term" value="F:ribosome binding"/>
    <property type="evidence" value="ECO:0007669"/>
    <property type="project" value="UniProtKB-ARBA"/>
</dbReference>
<dbReference type="FunFam" id="3.30.110.10:FF:000001">
    <property type="entry name" value="Translation initiation factor IF-3"/>
    <property type="match status" value="1"/>
</dbReference>
<dbReference type="SUPFAM" id="SSF54364">
    <property type="entry name" value="Translation initiation factor IF3, N-terminal domain"/>
    <property type="match status" value="1"/>
</dbReference>
<dbReference type="FunFam" id="3.10.20.80:FF:000001">
    <property type="entry name" value="Translation initiation factor IF-3"/>
    <property type="match status" value="1"/>
</dbReference>
<evidence type="ECO:0000259" key="9">
    <source>
        <dbReference type="Pfam" id="PF00707"/>
    </source>
</evidence>
<comment type="subunit">
    <text evidence="5 7">Monomer.</text>
</comment>
<keyword evidence="2 5" id="KW-0963">Cytoplasm</keyword>
<dbReference type="InterPro" id="IPR036787">
    <property type="entry name" value="T_IF-3_N_sf"/>
</dbReference>
<feature type="domain" description="Translation initiation factor 3 N-terminal" evidence="10">
    <location>
        <begin position="9"/>
        <end position="77"/>
    </location>
</feature>
<dbReference type="GO" id="GO:0016020">
    <property type="term" value="C:membrane"/>
    <property type="evidence" value="ECO:0007669"/>
    <property type="project" value="TreeGrafter"/>
</dbReference>
<dbReference type="Pfam" id="PF05198">
    <property type="entry name" value="IF3_N"/>
    <property type="match status" value="1"/>
</dbReference>
<dbReference type="RefSeq" id="WP_246428835.1">
    <property type="nucleotide sequence ID" value="NZ_JACHFR010000001.1"/>
</dbReference>
<dbReference type="GO" id="GO:0032790">
    <property type="term" value="P:ribosome disassembly"/>
    <property type="evidence" value="ECO:0007669"/>
    <property type="project" value="TreeGrafter"/>
</dbReference>
<evidence type="ECO:0000313" key="11">
    <source>
        <dbReference type="EMBL" id="MBB5217976.1"/>
    </source>
</evidence>
<proteinExistence type="inferred from homology"/>
<evidence type="ECO:0000259" key="10">
    <source>
        <dbReference type="Pfam" id="PF05198"/>
    </source>
</evidence>
<gene>
    <name evidence="5" type="primary">infC</name>
    <name evidence="11" type="ORF">HNP77_000320</name>
</gene>
<comment type="function">
    <text evidence="5 7">IF-3 binds to the 30S ribosomal subunit and shifts the equilibrium between 70S ribosomes and their 50S and 30S subunits in favor of the free subunits, thus enhancing the availability of 30S subunits on which protein synthesis initiation begins.</text>
</comment>
<dbReference type="Gene3D" id="3.30.110.10">
    <property type="entry name" value="Translation initiation factor 3 (IF-3), C-terminal domain"/>
    <property type="match status" value="1"/>
</dbReference>
<dbReference type="NCBIfam" id="TIGR00168">
    <property type="entry name" value="infC"/>
    <property type="match status" value="1"/>
</dbReference>
<dbReference type="AlphaFoldDB" id="A0A840SDG1"/>
<evidence type="ECO:0000256" key="4">
    <source>
        <dbReference type="ARBA" id="ARBA00022917"/>
    </source>
</evidence>
<dbReference type="Pfam" id="PF00707">
    <property type="entry name" value="IF3_C"/>
    <property type="match status" value="1"/>
</dbReference>
<evidence type="ECO:0000256" key="1">
    <source>
        <dbReference type="ARBA" id="ARBA00005439"/>
    </source>
</evidence>
<sequence>MADNKGMRVNEQIRVREIRLIDDEGEQKGIVPTIEALRMAKERDLDLVEVSPNANPPVCKILDFGKYRFEQEKKLRDSKKNQKVLKIKEIRMQPKIGSGDLDTKAKHVQEFLNEGDKVKVTIRFRGRELAHTELGFDVLKEVEKRLVEGSYAIEKPAAMEGRFMSMTLGSKVTKPKKPAAQAAEPKSEPKDSEKQPE</sequence>
<keyword evidence="3 5" id="KW-0396">Initiation factor</keyword>
<feature type="region of interest" description="Disordered" evidence="8">
    <location>
        <begin position="169"/>
        <end position="197"/>
    </location>
</feature>
<keyword evidence="4 5" id="KW-0648">Protein biosynthesis</keyword>
<dbReference type="PANTHER" id="PTHR10938">
    <property type="entry name" value="TRANSLATION INITIATION FACTOR IF-3"/>
    <property type="match status" value="1"/>
</dbReference>
<dbReference type="EMBL" id="JACHFR010000001">
    <property type="protein sequence ID" value="MBB5217976.1"/>
    <property type="molecule type" value="Genomic_DNA"/>
</dbReference>
<dbReference type="PANTHER" id="PTHR10938:SF0">
    <property type="entry name" value="TRANSLATION INITIATION FACTOR IF-3, MITOCHONDRIAL"/>
    <property type="match status" value="1"/>
</dbReference>
<organism evidence="11 12">
    <name type="scientific">Treponema rectale</name>
    <dbReference type="NCBI Taxonomy" id="744512"/>
    <lineage>
        <taxon>Bacteria</taxon>
        <taxon>Pseudomonadati</taxon>
        <taxon>Spirochaetota</taxon>
        <taxon>Spirochaetia</taxon>
        <taxon>Spirochaetales</taxon>
        <taxon>Treponemataceae</taxon>
        <taxon>Treponema</taxon>
    </lineage>
</organism>
<evidence type="ECO:0000256" key="6">
    <source>
        <dbReference type="NCBIfam" id="TIGR00168"/>
    </source>
</evidence>
<name>A0A840SDG1_9SPIR</name>
<evidence type="ECO:0000256" key="7">
    <source>
        <dbReference type="RuleBase" id="RU000646"/>
    </source>
</evidence>
<feature type="domain" description="Translation initiation factor 3 C-terminal" evidence="9">
    <location>
        <begin position="86"/>
        <end position="170"/>
    </location>
</feature>
<evidence type="ECO:0000256" key="2">
    <source>
        <dbReference type="ARBA" id="ARBA00022490"/>
    </source>
</evidence>
<comment type="similarity">
    <text evidence="1 5 7">Belongs to the IF-3 family.</text>
</comment>
<evidence type="ECO:0000256" key="8">
    <source>
        <dbReference type="SAM" id="MobiDB-lite"/>
    </source>
</evidence>
<dbReference type="InterPro" id="IPR001288">
    <property type="entry name" value="Translation_initiation_fac_3"/>
</dbReference>
<dbReference type="Proteomes" id="UP000578697">
    <property type="component" value="Unassembled WGS sequence"/>
</dbReference>
<dbReference type="Gene3D" id="3.10.20.80">
    <property type="entry name" value="Translation initiation factor 3 (IF-3), N-terminal domain"/>
    <property type="match status" value="1"/>
</dbReference>
<dbReference type="InterPro" id="IPR019813">
    <property type="entry name" value="Translation_initiation_fac3_CS"/>
</dbReference>
<comment type="caution">
    <text evidence="11">The sequence shown here is derived from an EMBL/GenBank/DDBJ whole genome shotgun (WGS) entry which is preliminary data.</text>
</comment>
<dbReference type="GO" id="GO:0003743">
    <property type="term" value="F:translation initiation factor activity"/>
    <property type="evidence" value="ECO:0007669"/>
    <property type="project" value="UniProtKB-UniRule"/>
</dbReference>
<dbReference type="SUPFAM" id="SSF55200">
    <property type="entry name" value="Translation initiation factor IF3, C-terminal domain"/>
    <property type="match status" value="1"/>
</dbReference>
<dbReference type="InterPro" id="IPR019814">
    <property type="entry name" value="Translation_initiation_fac_3_N"/>
</dbReference>
<dbReference type="GO" id="GO:0005829">
    <property type="term" value="C:cytosol"/>
    <property type="evidence" value="ECO:0007669"/>
    <property type="project" value="TreeGrafter"/>
</dbReference>
<feature type="compositionally biased region" description="Basic and acidic residues" evidence="8">
    <location>
        <begin position="185"/>
        <end position="197"/>
    </location>
</feature>
<dbReference type="PROSITE" id="PS00938">
    <property type="entry name" value="IF3"/>
    <property type="match status" value="1"/>
</dbReference>
<dbReference type="HAMAP" id="MF_00080">
    <property type="entry name" value="IF_3"/>
    <property type="match status" value="1"/>
</dbReference>
<dbReference type="InterPro" id="IPR036788">
    <property type="entry name" value="T_IF-3_C_sf"/>
</dbReference>
<reference evidence="11 12" key="1">
    <citation type="submission" date="2020-08" db="EMBL/GenBank/DDBJ databases">
        <title>Genomic Encyclopedia of Type Strains, Phase IV (KMG-IV): sequencing the most valuable type-strain genomes for metagenomic binning, comparative biology and taxonomic classification.</title>
        <authorList>
            <person name="Goeker M."/>
        </authorList>
    </citation>
    <scope>NUCLEOTIDE SEQUENCE [LARGE SCALE GENOMIC DNA]</scope>
    <source>
        <strain evidence="11 12">DSM 103679</strain>
    </source>
</reference>
<evidence type="ECO:0000256" key="5">
    <source>
        <dbReference type="HAMAP-Rule" id="MF_00080"/>
    </source>
</evidence>
<comment type="subcellular location">
    <subcellularLocation>
        <location evidence="5 7">Cytoplasm</location>
    </subcellularLocation>
</comment>
<accession>A0A840SDG1</accession>
<protein>
    <recommendedName>
        <fullName evidence="5 6">Translation initiation factor IF-3</fullName>
    </recommendedName>
</protein>
<dbReference type="InterPro" id="IPR019815">
    <property type="entry name" value="Translation_initiation_fac_3_C"/>
</dbReference>